<evidence type="ECO:0000313" key="5">
    <source>
        <dbReference type="Proteomes" id="UP000003009"/>
    </source>
</evidence>
<dbReference type="PANTHER" id="PTHR30432:SF1">
    <property type="entry name" value="DNA-BINDING TRANSCRIPTIONAL DUAL REGULATOR MODE"/>
    <property type="match status" value="1"/>
</dbReference>
<sequence length="198" mass="21194">MYYPYTAGVAALSHFYFNPLYFQALEKRMAKKCAKDEDVCKSLRQPETPYPNLPFKETPMISARNQLPATVKNVKKGAVNDEITLELAGGATLTAIITSESTQNLGLAAGKEAVAVIKASSVLVSTDETLRLSARNQLAGTVSRIETGAVNSEVDVKVGNNTFVAIITKHSAENMKLTVGQAVNVIVKASHVLVGVRG</sequence>
<proteinExistence type="predicted"/>
<dbReference type="NCBIfam" id="TIGR00638">
    <property type="entry name" value="Mop"/>
    <property type="match status" value="2"/>
</dbReference>
<dbReference type="Pfam" id="PF03459">
    <property type="entry name" value="TOBE"/>
    <property type="match status" value="2"/>
</dbReference>
<dbReference type="STRING" id="629741.GCWU000324_03174"/>
<reference evidence="4" key="1">
    <citation type="submission" date="2009-04" db="EMBL/GenBank/DDBJ databases">
        <authorList>
            <person name="Weinstock G."/>
            <person name="Sodergren E."/>
            <person name="Clifton S."/>
            <person name="Fulton L."/>
            <person name="Fulton B."/>
            <person name="Courtney L."/>
            <person name="Fronick C."/>
            <person name="Harrison M."/>
            <person name="Strong C."/>
            <person name="Farmer C."/>
            <person name="Delahaunty K."/>
            <person name="Markovic C."/>
            <person name="Hall O."/>
            <person name="Minx P."/>
            <person name="Tomlinson C."/>
            <person name="Mitreva M."/>
            <person name="Nelson J."/>
            <person name="Hou S."/>
            <person name="Wollam A."/>
            <person name="Pepin K.H."/>
            <person name="Johnson M."/>
            <person name="Bhonagiri V."/>
            <person name="Nash W.E."/>
            <person name="Warren W."/>
            <person name="Chinwalla A."/>
            <person name="Mardis E.R."/>
            <person name="Wilson R.K."/>
        </authorList>
    </citation>
    <scope>NUCLEOTIDE SEQUENCE [LARGE SCALE GENOMIC DNA]</scope>
    <source>
        <strain evidence="4">ATCC 51147</strain>
    </source>
</reference>
<dbReference type="HOGENOM" id="CLU_118993_0_1_4"/>
<organism evidence="4 5">
    <name type="scientific">Kingella oralis ATCC 51147</name>
    <dbReference type="NCBI Taxonomy" id="629741"/>
    <lineage>
        <taxon>Bacteria</taxon>
        <taxon>Pseudomonadati</taxon>
        <taxon>Pseudomonadota</taxon>
        <taxon>Betaproteobacteria</taxon>
        <taxon>Neisseriales</taxon>
        <taxon>Neisseriaceae</taxon>
        <taxon>Kingella</taxon>
    </lineage>
</organism>
<protein>
    <submittedName>
        <fullName evidence="4">TOBE domain protein</fullName>
    </submittedName>
</protein>
<accession>C4GN85</accession>
<evidence type="ECO:0000259" key="3">
    <source>
        <dbReference type="PROSITE" id="PS51866"/>
    </source>
</evidence>
<dbReference type="SUPFAM" id="SSF50331">
    <property type="entry name" value="MOP-like"/>
    <property type="match status" value="2"/>
</dbReference>
<dbReference type="Gene3D" id="2.40.50.100">
    <property type="match status" value="2"/>
</dbReference>
<dbReference type="InterPro" id="IPR005116">
    <property type="entry name" value="Transp-assoc_OB_typ1"/>
</dbReference>
<evidence type="ECO:0000313" key="4">
    <source>
        <dbReference type="EMBL" id="EEP66770.1"/>
    </source>
</evidence>
<keyword evidence="5" id="KW-1185">Reference proteome</keyword>
<comment type="caution">
    <text evidence="4">The sequence shown here is derived from an EMBL/GenBank/DDBJ whole genome shotgun (WGS) entry which is preliminary data.</text>
</comment>
<dbReference type="GO" id="GO:0015689">
    <property type="term" value="P:molybdate ion transport"/>
    <property type="evidence" value="ECO:0007669"/>
    <property type="project" value="InterPro"/>
</dbReference>
<dbReference type="EMBL" id="ACJW02000008">
    <property type="protein sequence ID" value="EEP66770.1"/>
    <property type="molecule type" value="Genomic_DNA"/>
</dbReference>
<name>C4GN85_9NEIS</name>
<evidence type="ECO:0000256" key="1">
    <source>
        <dbReference type="ARBA" id="ARBA00022505"/>
    </source>
</evidence>
<feature type="domain" description="Mop" evidence="3">
    <location>
        <begin position="60"/>
        <end position="126"/>
    </location>
</feature>
<gene>
    <name evidence="4" type="ORF">GCWU000324_03174</name>
</gene>
<evidence type="ECO:0000256" key="2">
    <source>
        <dbReference type="PROSITE-ProRule" id="PRU01213"/>
    </source>
</evidence>
<dbReference type="InterPro" id="IPR051815">
    <property type="entry name" value="Molybdate_resp_trans_reg"/>
</dbReference>
<dbReference type="PROSITE" id="PS51866">
    <property type="entry name" value="MOP"/>
    <property type="match status" value="2"/>
</dbReference>
<dbReference type="InterPro" id="IPR004606">
    <property type="entry name" value="Mop_domain"/>
</dbReference>
<keyword evidence="1 2" id="KW-0500">Molybdenum</keyword>
<dbReference type="AlphaFoldDB" id="C4GN85"/>
<dbReference type="InterPro" id="IPR008995">
    <property type="entry name" value="Mo/tungstate-bd_C_term_dom"/>
</dbReference>
<feature type="domain" description="Mop" evidence="3">
    <location>
        <begin position="131"/>
        <end position="196"/>
    </location>
</feature>
<dbReference type="PANTHER" id="PTHR30432">
    <property type="entry name" value="TRANSCRIPTIONAL REGULATOR MODE"/>
    <property type="match status" value="1"/>
</dbReference>
<dbReference type="Proteomes" id="UP000003009">
    <property type="component" value="Unassembled WGS sequence"/>
</dbReference>